<comment type="caution">
    <text evidence="1">The sequence shown here is derived from an EMBL/GenBank/DDBJ whole genome shotgun (WGS) entry which is preliminary data.</text>
</comment>
<organism evidence="1">
    <name type="scientific">Tanacetum cinerariifolium</name>
    <name type="common">Dalmatian daisy</name>
    <name type="synonym">Chrysanthemum cinerariifolium</name>
    <dbReference type="NCBI Taxonomy" id="118510"/>
    <lineage>
        <taxon>Eukaryota</taxon>
        <taxon>Viridiplantae</taxon>
        <taxon>Streptophyta</taxon>
        <taxon>Embryophyta</taxon>
        <taxon>Tracheophyta</taxon>
        <taxon>Spermatophyta</taxon>
        <taxon>Magnoliopsida</taxon>
        <taxon>eudicotyledons</taxon>
        <taxon>Gunneridae</taxon>
        <taxon>Pentapetalae</taxon>
        <taxon>asterids</taxon>
        <taxon>campanulids</taxon>
        <taxon>Asterales</taxon>
        <taxon>Asteraceae</taxon>
        <taxon>Asteroideae</taxon>
        <taxon>Anthemideae</taxon>
        <taxon>Anthemidinae</taxon>
        <taxon>Tanacetum</taxon>
    </lineage>
</organism>
<accession>A0A699TBI4</accession>
<sequence>TRGAGFVWGMMVEVMGSSGSGGEEAGNVGEGSYSFGGNLGTGTVILNVV</sequence>
<evidence type="ECO:0000313" key="1">
    <source>
        <dbReference type="EMBL" id="GFD06883.1"/>
    </source>
</evidence>
<proteinExistence type="predicted"/>
<feature type="non-terminal residue" evidence="1">
    <location>
        <position position="1"/>
    </location>
</feature>
<dbReference type="AlphaFoldDB" id="A0A699TBI4"/>
<reference evidence="1" key="1">
    <citation type="journal article" date="2019" name="Sci. Rep.">
        <title>Draft genome of Tanacetum cinerariifolium, the natural source of mosquito coil.</title>
        <authorList>
            <person name="Yamashiro T."/>
            <person name="Shiraishi A."/>
            <person name="Satake H."/>
            <person name="Nakayama K."/>
        </authorList>
    </citation>
    <scope>NUCLEOTIDE SEQUENCE</scope>
</reference>
<name>A0A699TBI4_TANCI</name>
<gene>
    <name evidence="1" type="ORF">Tci_878852</name>
</gene>
<protein>
    <submittedName>
        <fullName evidence="1">Uncharacterized protein</fullName>
    </submittedName>
</protein>
<dbReference type="EMBL" id="BKCJ011227974">
    <property type="protein sequence ID" value="GFD06883.1"/>
    <property type="molecule type" value="Genomic_DNA"/>
</dbReference>